<protein>
    <submittedName>
        <fullName evidence="1">Uncharacterized protein</fullName>
    </submittedName>
</protein>
<dbReference type="Proteomes" id="UP000324222">
    <property type="component" value="Unassembled WGS sequence"/>
</dbReference>
<accession>A0A5B7DHD4</accession>
<organism evidence="1 2">
    <name type="scientific">Portunus trituberculatus</name>
    <name type="common">Swimming crab</name>
    <name type="synonym">Neptunus trituberculatus</name>
    <dbReference type="NCBI Taxonomy" id="210409"/>
    <lineage>
        <taxon>Eukaryota</taxon>
        <taxon>Metazoa</taxon>
        <taxon>Ecdysozoa</taxon>
        <taxon>Arthropoda</taxon>
        <taxon>Crustacea</taxon>
        <taxon>Multicrustacea</taxon>
        <taxon>Malacostraca</taxon>
        <taxon>Eumalacostraca</taxon>
        <taxon>Eucarida</taxon>
        <taxon>Decapoda</taxon>
        <taxon>Pleocyemata</taxon>
        <taxon>Brachyura</taxon>
        <taxon>Eubrachyura</taxon>
        <taxon>Portunoidea</taxon>
        <taxon>Portunidae</taxon>
        <taxon>Portuninae</taxon>
        <taxon>Portunus</taxon>
    </lineage>
</organism>
<dbReference type="AlphaFoldDB" id="A0A5B7DHD4"/>
<name>A0A5B7DHD4_PORTR</name>
<comment type="caution">
    <text evidence="1">The sequence shown here is derived from an EMBL/GenBank/DDBJ whole genome shotgun (WGS) entry which is preliminary data.</text>
</comment>
<keyword evidence="2" id="KW-1185">Reference proteome</keyword>
<evidence type="ECO:0000313" key="1">
    <source>
        <dbReference type="EMBL" id="MPC20911.1"/>
    </source>
</evidence>
<dbReference type="EMBL" id="VSRR010000923">
    <property type="protein sequence ID" value="MPC20911.1"/>
    <property type="molecule type" value="Genomic_DNA"/>
</dbReference>
<gene>
    <name evidence="1" type="ORF">E2C01_013876</name>
</gene>
<proteinExistence type="predicted"/>
<reference evidence="1 2" key="1">
    <citation type="submission" date="2019-05" db="EMBL/GenBank/DDBJ databases">
        <title>Another draft genome of Portunus trituberculatus and its Hox gene families provides insights of decapod evolution.</title>
        <authorList>
            <person name="Jeong J.-H."/>
            <person name="Song I."/>
            <person name="Kim S."/>
            <person name="Choi T."/>
            <person name="Kim D."/>
            <person name="Ryu S."/>
            <person name="Kim W."/>
        </authorList>
    </citation>
    <scope>NUCLEOTIDE SEQUENCE [LARGE SCALE GENOMIC DNA]</scope>
    <source>
        <tissue evidence="1">Muscle</tissue>
    </source>
</reference>
<sequence length="83" mass="9278">MAEKRGRGPDCVLGYMEEREVKLESAMVGDMMLLMTMIGNGGCGGVRNGVTLYAFKSFLGRFLLDREAFRPCSLQAESRLRRP</sequence>
<evidence type="ECO:0000313" key="2">
    <source>
        <dbReference type="Proteomes" id="UP000324222"/>
    </source>
</evidence>